<dbReference type="RefSeq" id="WP_132817013.1">
    <property type="nucleotide sequence ID" value="NZ_SMKI01000051.1"/>
</dbReference>
<name>A0A4V2Y3R4_9ACTN</name>
<protein>
    <submittedName>
        <fullName evidence="2">Uncharacterized protein</fullName>
    </submittedName>
</protein>
<gene>
    <name evidence="2" type="ORF">E1283_06970</name>
</gene>
<feature type="region of interest" description="Disordered" evidence="1">
    <location>
        <begin position="102"/>
        <end position="124"/>
    </location>
</feature>
<dbReference type="Proteomes" id="UP000295345">
    <property type="component" value="Unassembled WGS sequence"/>
</dbReference>
<dbReference type="AlphaFoldDB" id="A0A4V2Y3R4"/>
<evidence type="ECO:0000313" key="3">
    <source>
        <dbReference type="Proteomes" id="UP000295345"/>
    </source>
</evidence>
<proteinExistence type="predicted"/>
<comment type="caution">
    <text evidence="2">The sequence shown here is derived from an EMBL/GenBank/DDBJ whole genome shotgun (WGS) entry which is preliminary data.</text>
</comment>
<accession>A0A4V2Y3R4</accession>
<evidence type="ECO:0000313" key="2">
    <source>
        <dbReference type="EMBL" id="TDC77545.1"/>
    </source>
</evidence>
<dbReference type="EMBL" id="SMKI01000051">
    <property type="protein sequence ID" value="TDC77545.1"/>
    <property type="molecule type" value="Genomic_DNA"/>
</dbReference>
<reference evidence="2 3" key="1">
    <citation type="submission" date="2019-03" db="EMBL/GenBank/DDBJ databases">
        <title>Draft genome sequences of novel Actinobacteria.</title>
        <authorList>
            <person name="Sahin N."/>
            <person name="Ay H."/>
            <person name="Saygin H."/>
        </authorList>
    </citation>
    <scope>NUCLEOTIDE SEQUENCE [LARGE SCALE GENOMIC DNA]</scope>
    <source>
        <strain evidence="2 3">DSM 41900</strain>
    </source>
</reference>
<evidence type="ECO:0000256" key="1">
    <source>
        <dbReference type="SAM" id="MobiDB-lite"/>
    </source>
</evidence>
<sequence length="124" mass="13120">MSDEGEPDAAELAQLCRELRVLRAMAERAGLGDGFAALLAAARRGEPLREHLAALGPVGATHRGEPPAELPPDTGPVELFGTGPGHVAVGAYRCPVGRCARRERPGPEDDLPQCALHGRPLRFE</sequence>
<feature type="region of interest" description="Disordered" evidence="1">
    <location>
        <begin position="58"/>
        <end position="82"/>
    </location>
</feature>
<organism evidence="2 3">
    <name type="scientific">Streptomyces hainanensis</name>
    <dbReference type="NCBI Taxonomy" id="402648"/>
    <lineage>
        <taxon>Bacteria</taxon>
        <taxon>Bacillati</taxon>
        <taxon>Actinomycetota</taxon>
        <taxon>Actinomycetes</taxon>
        <taxon>Kitasatosporales</taxon>
        <taxon>Streptomycetaceae</taxon>
        <taxon>Streptomyces</taxon>
    </lineage>
</organism>
<dbReference type="OrthoDB" id="4246087at2"/>
<keyword evidence="3" id="KW-1185">Reference proteome</keyword>